<feature type="transmembrane region" description="Helical" evidence="1">
    <location>
        <begin position="61"/>
        <end position="84"/>
    </location>
</feature>
<evidence type="ECO:0000313" key="3">
    <source>
        <dbReference type="Proteomes" id="UP000004621"/>
    </source>
</evidence>
<keyword evidence="1" id="KW-0472">Membrane</keyword>
<evidence type="ECO:0008006" key="4">
    <source>
        <dbReference type="Google" id="ProtNLM"/>
    </source>
</evidence>
<feature type="transmembrane region" description="Helical" evidence="1">
    <location>
        <begin position="153"/>
        <end position="172"/>
    </location>
</feature>
<organism evidence="2 3">
    <name type="scientific">Neisseria subflava NJ9703</name>
    <dbReference type="NCBI Taxonomy" id="546268"/>
    <lineage>
        <taxon>Bacteria</taxon>
        <taxon>Pseudomonadati</taxon>
        <taxon>Pseudomonadota</taxon>
        <taxon>Betaproteobacteria</taxon>
        <taxon>Neisseriales</taxon>
        <taxon>Neisseriaceae</taxon>
        <taxon>Neisseria</taxon>
    </lineage>
</organism>
<feature type="transmembrane region" description="Helical" evidence="1">
    <location>
        <begin position="6"/>
        <end position="23"/>
    </location>
</feature>
<dbReference type="EMBL" id="ACEO02000001">
    <property type="protein sequence ID" value="EFC53514.1"/>
    <property type="molecule type" value="Genomic_DNA"/>
</dbReference>
<comment type="caution">
    <text evidence="2">The sequence shown here is derived from an EMBL/GenBank/DDBJ whole genome shotgun (WGS) entry which is preliminary data.</text>
</comment>
<keyword evidence="1" id="KW-0812">Transmembrane</keyword>
<protein>
    <recommendedName>
        <fullName evidence="4">YGGT family protein</fullName>
    </recommendedName>
</protein>
<feature type="transmembrane region" description="Helical" evidence="1">
    <location>
        <begin position="96"/>
        <end position="117"/>
    </location>
</feature>
<keyword evidence="1" id="KW-1133">Transmembrane helix</keyword>
<reference evidence="2 3" key="1">
    <citation type="submission" date="2010-01" db="EMBL/GenBank/DDBJ databases">
        <authorList>
            <person name="Weinstock G."/>
            <person name="Sodergren E."/>
            <person name="Clifton S."/>
            <person name="Fulton L."/>
            <person name="Fulton B."/>
            <person name="Courtney L."/>
            <person name="Fronick C."/>
            <person name="Harrison M."/>
            <person name="Strong C."/>
            <person name="Farmer C."/>
            <person name="Delahaunty K."/>
            <person name="Markovic C."/>
            <person name="Hall O."/>
            <person name="Minx P."/>
            <person name="Tomlinson C."/>
            <person name="Mitreva M."/>
            <person name="Nelson J."/>
            <person name="Hou S."/>
            <person name="Wollam A."/>
            <person name="Pepin K.H."/>
            <person name="Johnson M."/>
            <person name="Bhonagiri V."/>
            <person name="Nash W.E."/>
            <person name="Warren W."/>
            <person name="Chinwalla A."/>
            <person name="Mardis E.R."/>
            <person name="Wilson R.K."/>
        </authorList>
    </citation>
    <scope>NUCLEOTIDE SEQUENCE [LARGE SCALE GENOMIC DNA]</scope>
    <source>
        <strain evidence="2 3">NJ9703</strain>
    </source>
</reference>
<dbReference type="RefSeq" id="WP_004519242.1">
    <property type="nucleotide sequence ID" value="NZ_ACEO02000001.1"/>
</dbReference>
<evidence type="ECO:0000313" key="2">
    <source>
        <dbReference type="EMBL" id="EFC53514.1"/>
    </source>
</evidence>
<dbReference type="AlphaFoldDB" id="A0A9W5ITK1"/>
<evidence type="ECO:0000256" key="1">
    <source>
        <dbReference type="SAM" id="Phobius"/>
    </source>
</evidence>
<proteinExistence type="predicted"/>
<sequence>MRGDLLLLLADAIAILCITRFLLRYAGLAAEHPLLKFSIQATGWLTKPWQKAFPSGEKTDWYCLPAGFLVYYLACTAIIFISPALSISNKLILANFWFAALHMLKAAAYTLLIGLIIRMVSSIQGRYSPLAYAIERILQPLLKPFSFLRAGRYDFSGSLLALLLWLWLARWFPQLIQQTNLCLLQ</sequence>
<accession>A0A9W5ITK1</accession>
<dbReference type="Proteomes" id="UP000004621">
    <property type="component" value="Unassembled WGS sequence"/>
</dbReference>
<gene>
    <name evidence="2" type="ORF">NEISUBOT_03518</name>
</gene>
<name>A0A9W5ITK1_NEISU</name>